<evidence type="ECO:0000256" key="5">
    <source>
        <dbReference type="ARBA" id="ARBA00022729"/>
    </source>
</evidence>
<evidence type="ECO:0000256" key="6">
    <source>
        <dbReference type="ARBA" id="ARBA00023110"/>
    </source>
</evidence>
<evidence type="ECO:0000256" key="9">
    <source>
        <dbReference type="ARBA" id="ARBA00023235"/>
    </source>
</evidence>
<dbReference type="InterPro" id="IPR050245">
    <property type="entry name" value="PrsA_foldase"/>
</dbReference>
<keyword evidence="13" id="KW-1133">Transmembrane helix</keyword>
<evidence type="ECO:0000259" key="14">
    <source>
        <dbReference type="PROSITE" id="PS50198"/>
    </source>
</evidence>
<dbReference type="Gene3D" id="1.10.4030.10">
    <property type="entry name" value="Porin chaperone SurA, peptide-binding domain"/>
    <property type="match status" value="1"/>
</dbReference>
<feature type="domain" description="PpiC" evidence="14">
    <location>
        <begin position="239"/>
        <end position="329"/>
    </location>
</feature>
<dbReference type="PANTHER" id="PTHR47245:SF1">
    <property type="entry name" value="FOLDASE PROTEIN PRSA"/>
    <property type="match status" value="1"/>
</dbReference>
<evidence type="ECO:0000256" key="3">
    <source>
        <dbReference type="ARBA" id="ARBA00006071"/>
    </source>
</evidence>
<keyword evidence="13" id="KW-0812">Transmembrane</keyword>
<evidence type="ECO:0000256" key="7">
    <source>
        <dbReference type="ARBA" id="ARBA00023136"/>
    </source>
</evidence>
<comment type="catalytic activity">
    <reaction evidence="1 11">
        <text>[protein]-peptidylproline (omega=180) = [protein]-peptidylproline (omega=0)</text>
        <dbReference type="Rhea" id="RHEA:16237"/>
        <dbReference type="Rhea" id="RHEA-COMP:10747"/>
        <dbReference type="Rhea" id="RHEA-COMP:10748"/>
        <dbReference type="ChEBI" id="CHEBI:83833"/>
        <dbReference type="ChEBI" id="CHEBI:83834"/>
        <dbReference type="EC" id="5.2.1.8"/>
    </reaction>
</comment>
<evidence type="ECO:0000256" key="13">
    <source>
        <dbReference type="SAM" id="Phobius"/>
    </source>
</evidence>
<dbReference type="Pfam" id="PF13624">
    <property type="entry name" value="SurA_N_3"/>
    <property type="match status" value="1"/>
</dbReference>
<dbReference type="EMBL" id="JABMKX010000001">
    <property type="protein sequence ID" value="NQX43900.1"/>
    <property type="molecule type" value="Genomic_DNA"/>
</dbReference>
<name>A0ABX2DHE9_9BACL</name>
<dbReference type="SUPFAM" id="SSF109998">
    <property type="entry name" value="Triger factor/SurA peptide-binding domain-like"/>
    <property type="match status" value="1"/>
</dbReference>
<feature type="transmembrane region" description="Helical" evidence="13">
    <location>
        <begin position="88"/>
        <end position="106"/>
    </location>
</feature>
<comment type="caution">
    <text evidence="15">The sequence shown here is derived from an EMBL/GenBank/DDBJ whole genome shotgun (WGS) entry which is preliminary data.</text>
</comment>
<dbReference type="InterPro" id="IPR046357">
    <property type="entry name" value="PPIase_dom_sf"/>
</dbReference>
<sequence length="406" mass="43559">MDKKDFNENEQLKNGLTPEENEASVIKPDEGIEPAGTVPVPQEPVQAATEGSGKPHSPRIEESVPVMNKVGGGGTPPSTPGASGGGKGWMIASILLAAALIVVLIVQPFKKDDSKVAVATVNGTDITKAELYDKLVEAGGESTLQNLITTTLVGQEAKKANIKVTDADINQEIEDLKTQFGGEEALNNALQQSSMTIEDLKKQMPLQVEIRKLIEPKIKITDEDISKYFEENKAKYNQEEEVRASHILVKTKEEADAIVKQLKEGGDFAALAQEKSADTGSKEKGGDLDFFKRGDMVAEFSDAAFKLKVGETSGAVKSEYGYHIIKVTDRKEAKEYTLAEKKDEIKKTLTAQKVSEMSATWLADLNKNSKITNTLTDKPDASTAPAESGAPDASADPAAATEAPAK</sequence>
<evidence type="ECO:0000313" key="15">
    <source>
        <dbReference type="EMBL" id="NQX43900.1"/>
    </source>
</evidence>
<keyword evidence="9 11" id="KW-0413">Isomerase</keyword>
<dbReference type="InterPro" id="IPR000297">
    <property type="entry name" value="PPIase_PpiC"/>
</dbReference>
<dbReference type="GO" id="GO:0016853">
    <property type="term" value="F:isomerase activity"/>
    <property type="evidence" value="ECO:0007669"/>
    <property type="project" value="UniProtKB-KW"/>
</dbReference>
<keyword evidence="5 11" id="KW-0732">Signal</keyword>
<comment type="subcellular location">
    <subcellularLocation>
        <location evidence="2">Cell membrane</location>
        <topology evidence="2">Lipid-anchor</topology>
    </subcellularLocation>
</comment>
<feature type="compositionally biased region" description="Low complexity" evidence="12">
    <location>
        <begin position="384"/>
        <end position="406"/>
    </location>
</feature>
<evidence type="ECO:0000256" key="2">
    <source>
        <dbReference type="ARBA" id="ARBA00004193"/>
    </source>
</evidence>
<dbReference type="EC" id="5.2.1.8" evidence="11"/>
<dbReference type="Gene3D" id="3.10.50.40">
    <property type="match status" value="1"/>
</dbReference>
<dbReference type="Pfam" id="PF13616">
    <property type="entry name" value="Rotamase_3"/>
    <property type="match status" value="1"/>
</dbReference>
<reference evidence="15 16" key="1">
    <citation type="submission" date="2020-05" db="EMBL/GenBank/DDBJ databases">
        <title>Paenibacillus glebae, sp. nov., Paenibacillus humi sp. nov., Paenibacillus pedi sp. nov., Paenibacillus terrestris sp. nov. and Paenibacillus terricola sp. nov., isolated from a forest top soil sample.</title>
        <authorList>
            <person name="Qi S."/>
            <person name="Carlier A."/>
            <person name="Cnockaert M."/>
            <person name="Vandamme P."/>
        </authorList>
    </citation>
    <scope>NUCLEOTIDE SEQUENCE [LARGE SCALE GENOMIC DNA]</scope>
    <source>
        <strain evidence="15 16">LMG 29502</strain>
    </source>
</reference>
<evidence type="ECO:0000256" key="4">
    <source>
        <dbReference type="ARBA" id="ARBA00022475"/>
    </source>
</evidence>
<protein>
    <recommendedName>
        <fullName evidence="11">Foldase protein PrsA</fullName>
        <ecNumber evidence="11">5.2.1.8</ecNumber>
    </recommendedName>
</protein>
<dbReference type="RefSeq" id="WP_173126414.1">
    <property type="nucleotide sequence ID" value="NZ_JABMKX010000001.1"/>
</dbReference>
<evidence type="ECO:0000256" key="10">
    <source>
        <dbReference type="ARBA" id="ARBA00023288"/>
    </source>
</evidence>
<evidence type="ECO:0000256" key="8">
    <source>
        <dbReference type="ARBA" id="ARBA00023139"/>
    </source>
</evidence>
<feature type="region of interest" description="Disordered" evidence="12">
    <location>
        <begin position="1"/>
        <end position="60"/>
    </location>
</feature>
<comment type="similarity">
    <text evidence="3 11">Belongs to the PrsA family.</text>
</comment>
<proteinExistence type="inferred from homology"/>
<keyword evidence="7 11" id="KW-0472">Membrane</keyword>
<keyword evidence="6 11" id="KW-0697">Rotamase</keyword>
<feature type="region of interest" description="Disordered" evidence="12">
    <location>
        <begin position="65"/>
        <end position="84"/>
    </location>
</feature>
<evidence type="ECO:0000256" key="1">
    <source>
        <dbReference type="ARBA" id="ARBA00000971"/>
    </source>
</evidence>
<keyword evidence="16" id="KW-1185">Reference proteome</keyword>
<feature type="compositionally biased region" description="Basic and acidic residues" evidence="12">
    <location>
        <begin position="1"/>
        <end position="11"/>
    </location>
</feature>
<organism evidence="15 16">
    <name type="scientific">Paenibacillus tritici</name>
    <dbReference type="NCBI Taxonomy" id="1873425"/>
    <lineage>
        <taxon>Bacteria</taxon>
        <taxon>Bacillati</taxon>
        <taxon>Bacillota</taxon>
        <taxon>Bacilli</taxon>
        <taxon>Bacillales</taxon>
        <taxon>Paenibacillaceae</taxon>
        <taxon>Paenibacillus</taxon>
    </lineage>
</organism>
<evidence type="ECO:0000313" key="16">
    <source>
        <dbReference type="Proteomes" id="UP000711047"/>
    </source>
</evidence>
<dbReference type="InterPro" id="IPR023059">
    <property type="entry name" value="Foldase_PrsA"/>
</dbReference>
<evidence type="ECO:0000256" key="12">
    <source>
        <dbReference type="SAM" id="MobiDB-lite"/>
    </source>
</evidence>
<gene>
    <name evidence="11" type="primary">prsA</name>
    <name evidence="15" type="ORF">HQN87_01040</name>
</gene>
<keyword evidence="8" id="KW-0564">Palmitate</keyword>
<dbReference type="HAMAP" id="MF_01145">
    <property type="entry name" value="Foldase_PrsA"/>
    <property type="match status" value="1"/>
</dbReference>
<comment type="function">
    <text evidence="11">Plays a major role in protein secretion by helping the post-translocational extracellular folding of several secreted proteins.</text>
</comment>
<evidence type="ECO:0000256" key="11">
    <source>
        <dbReference type="HAMAP-Rule" id="MF_01145"/>
    </source>
</evidence>
<dbReference type="InterPro" id="IPR027304">
    <property type="entry name" value="Trigger_fact/SurA_dom_sf"/>
</dbReference>
<feature type="region of interest" description="Disordered" evidence="12">
    <location>
        <begin position="371"/>
        <end position="406"/>
    </location>
</feature>
<keyword evidence="4 11" id="KW-1003">Cell membrane</keyword>
<dbReference type="PANTHER" id="PTHR47245">
    <property type="entry name" value="PEPTIDYLPROLYL ISOMERASE"/>
    <property type="match status" value="1"/>
</dbReference>
<dbReference type="SUPFAM" id="SSF54534">
    <property type="entry name" value="FKBP-like"/>
    <property type="match status" value="1"/>
</dbReference>
<dbReference type="PROSITE" id="PS50198">
    <property type="entry name" value="PPIC_PPIASE_2"/>
    <property type="match status" value="1"/>
</dbReference>
<accession>A0ABX2DHE9</accession>
<keyword evidence="10" id="KW-0449">Lipoprotein</keyword>
<dbReference type="Proteomes" id="UP000711047">
    <property type="component" value="Unassembled WGS sequence"/>
</dbReference>